<dbReference type="SUPFAM" id="SSF51120">
    <property type="entry name" value="beta-Roll"/>
    <property type="match status" value="1"/>
</dbReference>
<dbReference type="PRINTS" id="PR00313">
    <property type="entry name" value="CABNDNGRPT"/>
</dbReference>
<evidence type="ECO:0008006" key="3">
    <source>
        <dbReference type="Google" id="ProtNLM"/>
    </source>
</evidence>
<dbReference type="Gene3D" id="2.150.10.10">
    <property type="entry name" value="Serralysin-like metalloprotease, C-terminal"/>
    <property type="match status" value="1"/>
</dbReference>
<organism evidence="1 2">
    <name type="scientific">Siccirubricoccus deserti</name>
    <dbReference type="NCBI Taxonomy" id="2013562"/>
    <lineage>
        <taxon>Bacteria</taxon>
        <taxon>Pseudomonadati</taxon>
        <taxon>Pseudomonadota</taxon>
        <taxon>Alphaproteobacteria</taxon>
        <taxon>Acetobacterales</taxon>
        <taxon>Roseomonadaceae</taxon>
        <taxon>Siccirubricoccus</taxon>
    </lineage>
</organism>
<reference evidence="1" key="1">
    <citation type="submission" date="2020-08" db="EMBL/GenBank/DDBJ databases">
        <authorList>
            <person name="Hu Y."/>
            <person name="Nguyen S.V."/>
            <person name="Li F."/>
            <person name="Fanning S."/>
        </authorList>
    </citation>
    <scope>NUCLEOTIDE SEQUENCE</scope>
    <source>
        <strain evidence="1">SYSU D8009</strain>
    </source>
</reference>
<accession>A0A9X0R4E1</accession>
<dbReference type="GO" id="GO:0005509">
    <property type="term" value="F:calcium ion binding"/>
    <property type="evidence" value="ECO:0007669"/>
    <property type="project" value="InterPro"/>
</dbReference>
<dbReference type="PROSITE" id="PS00330">
    <property type="entry name" value="HEMOLYSIN_CALCIUM"/>
    <property type="match status" value="1"/>
</dbReference>
<sequence length="169" mass="17624">MFGGRGDDVVYGGGGNDLLVGGKGNDTLTGGVGVDTLIGGADLDVFAFGFSREPGFGQIPSAVSFILDTGVGPGERDRLEDFVQGEDKIDLSFARPTGRTGGLPPEFLGTDSFAASFALQVRYEYQDGQTIVQFATFAGNPPFAPTPTGPTGEIELAGIHHLVESDFLF</sequence>
<dbReference type="InterPro" id="IPR018511">
    <property type="entry name" value="Hemolysin-typ_Ca-bd_CS"/>
</dbReference>
<dbReference type="AlphaFoldDB" id="A0A9X0R4E1"/>
<dbReference type="InterPro" id="IPR001343">
    <property type="entry name" value="Hemolysn_Ca-bd"/>
</dbReference>
<evidence type="ECO:0000313" key="2">
    <source>
        <dbReference type="Proteomes" id="UP000600101"/>
    </source>
</evidence>
<gene>
    <name evidence="1" type="ORF">H7965_23480</name>
</gene>
<keyword evidence="2" id="KW-1185">Reference proteome</keyword>
<evidence type="ECO:0000313" key="1">
    <source>
        <dbReference type="EMBL" id="MBC4018258.1"/>
    </source>
</evidence>
<dbReference type="InterPro" id="IPR011049">
    <property type="entry name" value="Serralysin-like_metalloprot_C"/>
</dbReference>
<proteinExistence type="predicted"/>
<name>A0A9X0R4E1_9PROT</name>
<dbReference type="Pfam" id="PF00353">
    <property type="entry name" value="HemolysinCabind"/>
    <property type="match status" value="1"/>
</dbReference>
<dbReference type="Proteomes" id="UP000600101">
    <property type="component" value="Unassembled WGS sequence"/>
</dbReference>
<protein>
    <recommendedName>
        <fullName evidence="3">Calcium-binding protein</fullName>
    </recommendedName>
</protein>
<comment type="caution">
    <text evidence="1">The sequence shown here is derived from an EMBL/GenBank/DDBJ whole genome shotgun (WGS) entry which is preliminary data.</text>
</comment>
<dbReference type="EMBL" id="JACOMF010000047">
    <property type="protein sequence ID" value="MBC4018258.1"/>
    <property type="molecule type" value="Genomic_DNA"/>
</dbReference>